<keyword evidence="2" id="KW-1185">Reference proteome</keyword>
<gene>
    <name evidence="1" type="ORF">HH303_12470</name>
</gene>
<evidence type="ECO:0000313" key="2">
    <source>
        <dbReference type="Proteomes" id="UP000539372"/>
    </source>
</evidence>
<comment type="caution">
    <text evidence="1">The sequence shown here is derived from an EMBL/GenBank/DDBJ whole genome shotgun (WGS) entry which is preliminary data.</text>
</comment>
<sequence length="141" mass="16304">MAADGGRPTRAQLTPFSLRPWLGHIDIYRTERDGADFRLVLNGTVVVEKTGEDWTGRTAQDVDDKYKLTLLADLQDVYARKVPRVDRITLFQKEYVTCYRLLLPVWEEGRDDRIREILLSLFWSSDPRDDSVTFLKLTTGP</sequence>
<accession>A0A7Y0E141</accession>
<dbReference type="RefSeq" id="WP_169625648.1">
    <property type="nucleotide sequence ID" value="NZ_JABBNT010000003.1"/>
</dbReference>
<protein>
    <submittedName>
        <fullName evidence="1">Uncharacterized protein</fullName>
    </submittedName>
</protein>
<dbReference type="AlphaFoldDB" id="A0A7Y0E141"/>
<name>A0A7Y0E141_9PROT</name>
<dbReference type="EMBL" id="JABBNT010000003">
    <property type="protein sequence ID" value="NMM45299.1"/>
    <property type="molecule type" value="Genomic_DNA"/>
</dbReference>
<reference evidence="1 2" key="1">
    <citation type="submission" date="2020-04" db="EMBL/GenBank/DDBJ databases">
        <title>Rhodospirillaceae bacterium KN72 isolated from deep sea.</title>
        <authorList>
            <person name="Zhang D.-C."/>
        </authorList>
    </citation>
    <scope>NUCLEOTIDE SEQUENCE [LARGE SCALE GENOMIC DNA]</scope>
    <source>
        <strain evidence="1 2">KN72</strain>
    </source>
</reference>
<dbReference type="Proteomes" id="UP000539372">
    <property type="component" value="Unassembled WGS sequence"/>
</dbReference>
<organism evidence="1 2">
    <name type="scientific">Pacificispira spongiicola</name>
    <dbReference type="NCBI Taxonomy" id="2729598"/>
    <lineage>
        <taxon>Bacteria</taxon>
        <taxon>Pseudomonadati</taxon>
        <taxon>Pseudomonadota</taxon>
        <taxon>Alphaproteobacteria</taxon>
        <taxon>Rhodospirillales</taxon>
        <taxon>Rhodospirillaceae</taxon>
        <taxon>Pacificispira</taxon>
    </lineage>
</organism>
<evidence type="ECO:0000313" key="1">
    <source>
        <dbReference type="EMBL" id="NMM45299.1"/>
    </source>
</evidence>
<proteinExistence type="predicted"/>